<dbReference type="Proteomes" id="UP000256977">
    <property type="component" value="Unassembled WGS sequence"/>
</dbReference>
<name>A0A3D9KFJ2_9BACL</name>
<organism evidence="1 2">
    <name type="scientific">Cohnella phaseoli</name>
    <dbReference type="NCBI Taxonomy" id="456490"/>
    <lineage>
        <taxon>Bacteria</taxon>
        <taxon>Bacillati</taxon>
        <taxon>Bacillota</taxon>
        <taxon>Bacilli</taxon>
        <taxon>Bacillales</taxon>
        <taxon>Paenibacillaceae</taxon>
        <taxon>Cohnella</taxon>
    </lineage>
</organism>
<dbReference type="InterPro" id="IPR019657">
    <property type="entry name" value="ComFB"/>
</dbReference>
<accession>A0A3D9KFJ2</accession>
<protein>
    <submittedName>
        <fullName evidence="1">Late competence development protein ComFB</fullName>
    </submittedName>
</protein>
<comment type="caution">
    <text evidence="1">The sequence shown here is derived from an EMBL/GenBank/DDBJ whole genome shotgun (WGS) entry which is preliminary data.</text>
</comment>
<evidence type="ECO:0000313" key="1">
    <source>
        <dbReference type="EMBL" id="RED85255.1"/>
    </source>
</evidence>
<evidence type="ECO:0000313" key="2">
    <source>
        <dbReference type="Proteomes" id="UP000256977"/>
    </source>
</evidence>
<dbReference type="RefSeq" id="WP_116060251.1">
    <property type="nucleotide sequence ID" value="NZ_QRDZ01000005.1"/>
</dbReference>
<proteinExistence type="predicted"/>
<dbReference type="EMBL" id="QRDZ01000005">
    <property type="protein sequence ID" value="RED85255.1"/>
    <property type="molecule type" value="Genomic_DNA"/>
</dbReference>
<reference evidence="1 2" key="1">
    <citation type="submission" date="2018-07" db="EMBL/GenBank/DDBJ databases">
        <title>Genomic Encyclopedia of Type Strains, Phase III (KMG-III): the genomes of soil and plant-associated and newly described type strains.</title>
        <authorList>
            <person name="Whitman W."/>
        </authorList>
    </citation>
    <scope>NUCLEOTIDE SEQUENCE [LARGE SCALE GENOMIC DNA]</scope>
    <source>
        <strain evidence="1 2">CECT 7287</strain>
    </source>
</reference>
<sequence>MFFSRELSVFNAMEPIVSGLFEEHYVKSGILECSCNQCQMDIVLLALNHLPPRYTSGQAGEAYIKAIYQEPQLQSDILRELTKAVQVIRDSPRH</sequence>
<keyword evidence="2" id="KW-1185">Reference proteome</keyword>
<dbReference type="AlphaFoldDB" id="A0A3D9KFJ2"/>
<gene>
    <name evidence="1" type="ORF">DFP98_105266</name>
</gene>
<dbReference type="Pfam" id="PF10719">
    <property type="entry name" value="ComFB"/>
    <property type="match status" value="1"/>
</dbReference>
<dbReference type="OrthoDB" id="5616024at2"/>